<dbReference type="EMBL" id="PDKJ01000008">
    <property type="protein sequence ID" value="RXJ67761.1"/>
    <property type="molecule type" value="Genomic_DNA"/>
</dbReference>
<dbReference type="GO" id="GO:0022857">
    <property type="term" value="F:transmembrane transporter activity"/>
    <property type="evidence" value="ECO:0007669"/>
    <property type="project" value="InterPro"/>
</dbReference>
<dbReference type="PROSITE" id="PS50850">
    <property type="entry name" value="MFS"/>
    <property type="match status" value="1"/>
</dbReference>
<keyword evidence="4" id="KW-1003">Cell membrane</keyword>
<evidence type="ECO:0000256" key="3">
    <source>
        <dbReference type="ARBA" id="ARBA00022448"/>
    </source>
</evidence>
<feature type="transmembrane region" description="Helical" evidence="8">
    <location>
        <begin position="337"/>
        <end position="358"/>
    </location>
</feature>
<feature type="transmembrane region" description="Helical" evidence="8">
    <location>
        <begin position="247"/>
        <end position="265"/>
    </location>
</feature>
<evidence type="ECO:0000256" key="6">
    <source>
        <dbReference type="ARBA" id="ARBA00022989"/>
    </source>
</evidence>
<accession>A0A4Q0YG12</accession>
<feature type="transmembrane region" description="Helical" evidence="8">
    <location>
        <begin position="136"/>
        <end position="154"/>
    </location>
</feature>
<evidence type="ECO:0000256" key="8">
    <source>
        <dbReference type="SAM" id="Phobius"/>
    </source>
</evidence>
<protein>
    <submittedName>
        <fullName evidence="10">MFS transporter</fullName>
    </submittedName>
</protein>
<keyword evidence="5 8" id="KW-0812">Transmembrane</keyword>
<feature type="transmembrane region" description="Helical" evidence="8">
    <location>
        <begin position="219"/>
        <end position="240"/>
    </location>
</feature>
<dbReference type="GO" id="GO:0005886">
    <property type="term" value="C:plasma membrane"/>
    <property type="evidence" value="ECO:0007669"/>
    <property type="project" value="UniProtKB-SubCell"/>
</dbReference>
<organism evidence="10 11">
    <name type="scientific">Halarcobacter ebronensis</name>
    <dbReference type="NCBI Taxonomy" id="1462615"/>
    <lineage>
        <taxon>Bacteria</taxon>
        <taxon>Pseudomonadati</taxon>
        <taxon>Campylobacterota</taxon>
        <taxon>Epsilonproteobacteria</taxon>
        <taxon>Campylobacterales</taxon>
        <taxon>Arcobacteraceae</taxon>
        <taxon>Halarcobacter</taxon>
    </lineage>
</organism>
<dbReference type="SUPFAM" id="SSF103473">
    <property type="entry name" value="MFS general substrate transporter"/>
    <property type="match status" value="1"/>
</dbReference>
<evidence type="ECO:0000256" key="5">
    <source>
        <dbReference type="ARBA" id="ARBA00022692"/>
    </source>
</evidence>
<evidence type="ECO:0000313" key="11">
    <source>
        <dbReference type="Proteomes" id="UP000290172"/>
    </source>
</evidence>
<comment type="caution">
    <text evidence="10">The sequence shown here is derived from an EMBL/GenBank/DDBJ whole genome shotgun (WGS) entry which is preliminary data.</text>
</comment>
<dbReference type="InterPro" id="IPR036259">
    <property type="entry name" value="MFS_trans_sf"/>
</dbReference>
<dbReference type="PANTHER" id="PTHR43271">
    <property type="entry name" value="BLL2771 PROTEIN"/>
    <property type="match status" value="1"/>
</dbReference>
<dbReference type="Pfam" id="PF07690">
    <property type="entry name" value="MFS_1"/>
    <property type="match status" value="1"/>
</dbReference>
<feature type="transmembrane region" description="Helical" evidence="8">
    <location>
        <begin position="271"/>
        <end position="289"/>
    </location>
</feature>
<name>A0A4Q0YG12_9BACT</name>
<evidence type="ECO:0000259" key="9">
    <source>
        <dbReference type="PROSITE" id="PS50850"/>
    </source>
</evidence>
<feature type="transmembrane region" description="Helical" evidence="8">
    <location>
        <begin position="55"/>
        <end position="73"/>
    </location>
</feature>
<feature type="transmembrane region" description="Helical" evidence="8">
    <location>
        <begin position="185"/>
        <end position="207"/>
    </location>
</feature>
<evidence type="ECO:0000256" key="2">
    <source>
        <dbReference type="ARBA" id="ARBA00008335"/>
    </source>
</evidence>
<sequence>MYATQPLQPLLAKEFDISMTKASSFTAVIMLFLAISPIIYGYILESVKTKTVLKIALVILLITNFCLSLSNSYEMFLTIRTIEAIIIPAILTGAMTVLAKDKENTKLNMSIYVAATVFGGMIGRVFSGFIAEEFGWRVVFVSLSLALVVAFYFINKIEFKGDADLMKPNFKDISNILKDRRFSTIYTLMFIVFFVFAGLLNILPFRIKELLPDTSETKIGLLYLGYGMGILISLTIHKIIKFFKKEIPTIFAGLFVFVLATLLFLNENGTILFLSVFVFCVGMFTIHTVSTRVANSLKASQRGLTSGMYLSFYYIGGAVGSIIPSIIYSTFGWDTTIFMFIFLLLLICIFIFFSRGLFKDYN</sequence>
<feature type="transmembrane region" description="Helical" evidence="8">
    <location>
        <begin position="22"/>
        <end position="43"/>
    </location>
</feature>
<dbReference type="Gene3D" id="1.20.1250.20">
    <property type="entry name" value="MFS general substrate transporter like domains"/>
    <property type="match status" value="1"/>
</dbReference>
<keyword evidence="7 8" id="KW-0472">Membrane</keyword>
<evidence type="ECO:0000256" key="1">
    <source>
        <dbReference type="ARBA" id="ARBA00004651"/>
    </source>
</evidence>
<keyword evidence="3" id="KW-0813">Transport</keyword>
<feature type="domain" description="Major facilitator superfamily (MFS) profile" evidence="9">
    <location>
        <begin position="1"/>
        <end position="359"/>
    </location>
</feature>
<feature type="transmembrane region" description="Helical" evidence="8">
    <location>
        <begin position="111"/>
        <end position="130"/>
    </location>
</feature>
<keyword evidence="6 8" id="KW-1133">Transmembrane helix</keyword>
<dbReference type="Proteomes" id="UP000290172">
    <property type="component" value="Unassembled WGS sequence"/>
</dbReference>
<reference evidence="10 11" key="1">
    <citation type="submission" date="2017-10" db="EMBL/GenBank/DDBJ databases">
        <title>Genomics of the genus Arcobacter.</title>
        <authorList>
            <person name="Perez-Cataluna A."/>
            <person name="Figueras M.J."/>
        </authorList>
    </citation>
    <scope>NUCLEOTIDE SEQUENCE [LARGE SCALE GENOMIC DNA]</scope>
    <source>
        <strain evidence="10 11">CECT 8993</strain>
    </source>
</reference>
<proteinExistence type="inferred from homology"/>
<gene>
    <name evidence="10" type="ORF">CRV08_10100</name>
</gene>
<dbReference type="PANTHER" id="PTHR43271:SF1">
    <property type="entry name" value="INNER MEMBRANE TRANSPORT PROTEIN YNFM"/>
    <property type="match status" value="1"/>
</dbReference>
<dbReference type="AlphaFoldDB" id="A0A4Q0YG12"/>
<dbReference type="InterPro" id="IPR011701">
    <property type="entry name" value="MFS"/>
</dbReference>
<feature type="transmembrane region" description="Helical" evidence="8">
    <location>
        <begin position="310"/>
        <end position="331"/>
    </location>
</feature>
<comment type="similarity">
    <text evidence="2">Belongs to the major facilitator superfamily.</text>
</comment>
<feature type="transmembrane region" description="Helical" evidence="8">
    <location>
        <begin position="79"/>
        <end position="99"/>
    </location>
</feature>
<evidence type="ECO:0000256" key="4">
    <source>
        <dbReference type="ARBA" id="ARBA00022475"/>
    </source>
</evidence>
<dbReference type="CDD" id="cd17324">
    <property type="entry name" value="MFS_NepI_like"/>
    <property type="match status" value="1"/>
</dbReference>
<evidence type="ECO:0000256" key="7">
    <source>
        <dbReference type="ARBA" id="ARBA00023136"/>
    </source>
</evidence>
<dbReference type="InterPro" id="IPR020846">
    <property type="entry name" value="MFS_dom"/>
</dbReference>
<evidence type="ECO:0000313" key="10">
    <source>
        <dbReference type="EMBL" id="RXJ67761.1"/>
    </source>
</evidence>
<comment type="subcellular location">
    <subcellularLocation>
        <location evidence="1">Cell membrane</location>
        <topology evidence="1">Multi-pass membrane protein</topology>
    </subcellularLocation>
</comment>